<comment type="subunit">
    <text evidence="3">Dimerizes in the presence of ATP but not ADP; ATP-binding is required for double-stranded (ds)DNA-binding. Interacts with DnaA.</text>
</comment>
<evidence type="ECO:0000256" key="1">
    <source>
        <dbReference type="ARBA" id="ARBA00006976"/>
    </source>
</evidence>
<evidence type="ECO:0000256" key="4">
    <source>
        <dbReference type="ARBA" id="ARBA00071824"/>
    </source>
</evidence>
<dbReference type="InterPro" id="IPR025669">
    <property type="entry name" value="AAA_dom"/>
</dbReference>
<dbReference type="CDD" id="cd02042">
    <property type="entry name" value="ParAB_family"/>
    <property type="match status" value="1"/>
</dbReference>
<accession>A0A6N3AN56</accession>
<dbReference type="InterPro" id="IPR027417">
    <property type="entry name" value="P-loop_NTPase"/>
</dbReference>
<sequence>MCKVISIVNQKGGCSKTTSAVNIGIGLANAGKKVVLIDADAQGSLTASLGFQKPDELKVTLATIMAKTINEEEIDLSKVILHHEEGVDLVPGNIELSGLEVQLSNVLSRELILKEFIDSLRDFYDYILIDCAPSLGMMTINALVAADEVIIPVQAAYLPVKGLQQLMKTINMVKRRLNKKLQIDGILLAMVDYRTTFARNISAELFAAYGKSVGIFENYIPSSIKAVEASSAGISIYKHDPKGKVAQAYAKVTQEVLNHEN</sequence>
<dbReference type="PIRSF" id="PIRSF009320">
    <property type="entry name" value="Nuc_binding_HP_1000"/>
    <property type="match status" value="1"/>
</dbReference>
<dbReference type="AlphaFoldDB" id="A0A6N3AN56"/>
<gene>
    <name evidence="6" type="primary">soj_3</name>
    <name evidence="6" type="ORF">RTLFYP15_01088</name>
</gene>
<name>A0A6N3AN56_9FIRM</name>
<proteinExistence type="inferred from homology"/>
<dbReference type="PANTHER" id="PTHR13696:SF99">
    <property type="entry name" value="COBYRINIC ACID AC-DIAMIDE SYNTHASE"/>
    <property type="match status" value="1"/>
</dbReference>
<evidence type="ECO:0000259" key="5">
    <source>
        <dbReference type="Pfam" id="PF13614"/>
    </source>
</evidence>
<protein>
    <recommendedName>
        <fullName evidence="4">Sporulation initiation inhibitor protein Soj</fullName>
    </recommendedName>
</protein>
<organism evidence="6">
    <name type="scientific">[Ruminococcus] torques</name>
    <dbReference type="NCBI Taxonomy" id="33039"/>
    <lineage>
        <taxon>Bacteria</taxon>
        <taxon>Bacillati</taxon>
        <taxon>Bacillota</taxon>
        <taxon>Clostridia</taxon>
        <taxon>Lachnospirales</taxon>
        <taxon>Lachnospiraceae</taxon>
        <taxon>Mediterraneibacter</taxon>
    </lineage>
</organism>
<evidence type="ECO:0000313" key="6">
    <source>
        <dbReference type="EMBL" id="VYT94035.1"/>
    </source>
</evidence>
<dbReference type="Pfam" id="PF13614">
    <property type="entry name" value="AAA_31"/>
    <property type="match status" value="1"/>
</dbReference>
<reference evidence="6" key="1">
    <citation type="submission" date="2019-11" db="EMBL/GenBank/DDBJ databases">
        <authorList>
            <person name="Feng L."/>
        </authorList>
    </citation>
    <scope>NUCLEOTIDE SEQUENCE</scope>
    <source>
        <strain evidence="6">RtorquesLFYP15</strain>
    </source>
</reference>
<dbReference type="GO" id="GO:0016787">
    <property type="term" value="F:hydrolase activity"/>
    <property type="evidence" value="ECO:0007669"/>
    <property type="project" value="UniProtKB-KW"/>
</dbReference>
<dbReference type="EMBL" id="CACRUQ010000006">
    <property type="protein sequence ID" value="VYT94035.1"/>
    <property type="molecule type" value="Genomic_DNA"/>
</dbReference>
<dbReference type="RefSeq" id="WP_117907912.1">
    <property type="nucleotide sequence ID" value="NZ_CACRUQ010000006.1"/>
</dbReference>
<evidence type="ECO:0000256" key="2">
    <source>
        <dbReference type="ARBA" id="ARBA00049360"/>
    </source>
</evidence>
<dbReference type="Gene3D" id="3.40.50.300">
    <property type="entry name" value="P-loop containing nucleotide triphosphate hydrolases"/>
    <property type="match status" value="1"/>
</dbReference>
<dbReference type="PANTHER" id="PTHR13696">
    <property type="entry name" value="P-LOOP CONTAINING NUCLEOSIDE TRIPHOSPHATE HYDROLASE"/>
    <property type="match status" value="1"/>
</dbReference>
<evidence type="ECO:0000256" key="3">
    <source>
        <dbReference type="ARBA" id="ARBA00062323"/>
    </source>
</evidence>
<feature type="domain" description="AAA" evidence="5">
    <location>
        <begin position="3"/>
        <end position="183"/>
    </location>
</feature>
<keyword evidence="6" id="KW-0378">Hydrolase</keyword>
<comment type="similarity">
    <text evidence="1">Belongs to the ParA family.</text>
</comment>
<dbReference type="FunFam" id="3.40.50.300:FF:000285">
    <property type="entry name" value="Sporulation initiation inhibitor Soj"/>
    <property type="match status" value="1"/>
</dbReference>
<dbReference type="InterPro" id="IPR050678">
    <property type="entry name" value="DNA_Partitioning_ATPase"/>
</dbReference>
<dbReference type="SUPFAM" id="SSF52540">
    <property type="entry name" value="P-loop containing nucleoside triphosphate hydrolases"/>
    <property type="match status" value="1"/>
</dbReference>
<comment type="catalytic activity">
    <reaction evidence="2">
        <text>ATP + H2O = ADP + phosphate + H(+)</text>
        <dbReference type="Rhea" id="RHEA:13065"/>
        <dbReference type="ChEBI" id="CHEBI:15377"/>
        <dbReference type="ChEBI" id="CHEBI:15378"/>
        <dbReference type="ChEBI" id="CHEBI:30616"/>
        <dbReference type="ChEBI" id="CHEBI:43474"/>
        <dbReference type="ChEBI" id="CHEBI:456216"/>
    </reaction>
</comment>